<sequence length="645" mass="69916">MYRAALHPRQEDNSLNNTPEADDILRFQVGLGIHQEQVSEAERLLADLSNPQSSNYGQWLAADQVHKLLSPTQEQIQLVSRWIAESGVERGDMKISLSRDHIIFKATVSQAETLLRTRFVKRGKEEATRIVTDSYHVPKSPSHLVSYVAQAEDLQSHTGGNHHGFHLETRSQEAAPGIMPLQRRQSSNSTAQQVDCHTWATPDCLRHLYGLPKLDPAEPIHANSTFGVYLPSMATWLPEDLDSFFARFQPEIVGQRPQVLQINGGWRQTQYQGSIFNLEANLDHEYAMALSYPHKVINLQVGDRIIGGNENTMLASFSTSYCASGLDPAYDPIYPNPLPGSYNSSDCGAYSPPAVISISYGRAEAYYPSGYVVRQCTEYLRLALLGVTVVVASGDAGTVDEQGQCRDPVTGELRAGDGHFVPLYPCSCPYVTCLGGTQLAAAPADGNGTGGGGGGGGSGRAWNASDPWFPPETALFVNASSGGTIINSGGGFSEVFTAPQWQAGHTERYLGRKCCREHLAELAGAGYFNRSGRGLPDVSLRANDYLVQTNGVLKRVTGTSAVAPVFGAMVARINNLRLRAGKTTVGFLNPVLYEAGKDALTDVVSGYNFGCGVKEAFRATPGWDPVTGLGTPRFEKLVELFMQLP</sequence>
<feature type="active site" description="Charge relay system" evidence="8">
    <location>
        <position position="279"/>
    </location>
</feature>
<dbReference type="PANTHER" id="PTHR14218">
    <property type="entry name" value="PROTEASE S8 TRIPEPTIDYL PEPTIDASE I CLN2"/>
    <property type="match status" value="1"/>
</dbReference>
<evidence type="ECO:0000259" key="9">
    <source>
        <dbReference type="PROSITE" id="PS51695"/>
    </source>
</evidence>
<evidence type="ECO:0000256" key="6">
    <source>
        <dbReference type="ARBA" id="ARBA00022837"/>
    </source>
</evidence>
<dbReference type="CDD" id="cd04056">
    <property type="entry name" value="Peptidases_S53"/>
    <property type="match status" value="1"/>
</dbReference>
<keyword evidence="6 8" id="KW-0106">Calcium</keyword>
<evidence type="ECO:0000256" key="8">
    <source>
        <dbReference type="PROSITE-ProRule" id="PRU01032"/>
    </source>
</evidence>
<organism evidence="10 11">
    <name type="scientific">Rhypophila decipiens</name>
    <dbReference type="NCBI Taxonomy" id="261697"/>
    <lineage>
        <taxon>Eukaryota</taxon>
        <taxon>Fungi</taxon>
        <taxon>Dikarya</taxon>
        <taxon>Ascomycota</taxon>
        <taxon>Pezizomycotina</taxon>
        <taxon>Sordariomycetes</taxon>
        <taxon>Sordariomycetidae</taxon>
        <taxon>Sordariales</taxon>
        <taxon>Naviculisporaceae</taxon>
        <taxon>Rhypophila</taxon>
    </lineage>
</organism>
<feature type="binding site" evidence="8">
    <location>
        <position position="622"/>
    </location>
    <ligand>
        <name>Ca(2+)</name>
        <dbReference type="ChEBI" id="CHEBI:29108"/>
    </ligand>
</feature>
<evidence type="ECO:0000256" key="7">
    <source>
        <dbReference type="ARBA" id="ARBA00023145"/>
    </source>
</evidence>
<evidence type="ECO:0000256" key="5">
    <source>
        <dbReference type="ARBA" id="ARBA00022825"/>
    </source>
</evidence>
<dbReference type="PROSITE" id="PS51695">
    <property type="entry name" value="SEDOLISIN"/>
    <property type="match status" value="1"/>
</dbReference>
<dbReference type="SMART" id="SM00944">
    <property type="entry name" value="Pro-kuma_activ"/>
    <property type="match status" value="1"/>
</dbReference>
<evidence type="ECO:0000313" key="10">
    <source>
        <dbReference type="EMBL" id="KAK4206084.1"/>
    </source>
</evidence>
<dbReference type="InterPro" id="IPR015366">
    <property type="entry name" value="S53_propep"/>
</dbReference>
<dbReference type="GO" id="GO:0004252">
    <property type="term" value="F:serine-type endopeptidase activity"/>
    <property type="evidence" value="ECO:0007669"/>
    <property type="project" value="UniProtKB-UniRule"/>
</dbReference>
<dbReference type="SUPFAM" id="SSF52743">
    <property type="entry name" value="Subtilisin-like"/>
    <property type="match status" value="1"/>
</dbReference>
<feature type="active site" description="Charge relay system" evidence="8">
    <location>
        <position position="560"/>
    </location>
</feature>
<dbReference type="AlphaFoldDB" id="A0AAN6XSU5"/>
<comment type="cofactor">
    <cofactor evidence="8">
        <name>Ca(2+)</name>
        <dbReference type="ChEBI" id="CHEBI:29108"/>
    </cofactor>
    <text evidence="8">Binds 1 Ca(2+) ion per subunit.</text>
</comment>
<feature type="domain" description="Peptidase S53" evidence="9">
    <location>
        <begin position="199"/>
        <end position="644"/>
    </location>
</feature>
<protein>
    <submittedName>
        <fullName evidence="10">Tripeptidyl-peptidase SED1</fullName>
    </submittedName>
</protein>
<dbReference type="PANTHER" id="PTHR14218:SF19">
    <property type="entry name" value="SERINE PROTEASE AORO, PUTATIVE (AFU_ORTHOLOGUE AFUA_6G10250)-RELATED"/>
    <property type="match status" value="1"/>
</dbReference>
<dbReference type="CDD" id="cd11377">
    <property type="entry name" value="Pro-peptidase_S53"/>
    <property type="match status" value="1"/>
</dbReference>
<keyword evidence="7" id="KW-0865">Zymogen</keyword>
<dbReference type="EMBL" id="MU858516">
    <property type="protein sequence ID" value="KAK4206084.1"/>
    <property type="molecule type" value="Genomic_DNA"/>
</dbReference>
<dbReference type="SUPFAM" id="SSF54897">
    <property type="entry name" value="Protease propeptides/inhibitors"/>
    <property type="match status" value="1"/>
</dbReference>
<feature type="active site" description="Charge relay system" evidence="8">
    <location>
        <position position="283"/>
    </location>
</feature>
<feature type="binding site" evidence="8">
    <location>
        <position position="624"/>
    </location>
    <ligand>
        <name>Ca(2+)</name>
        <dbReference type="ChEBI" id="CHEBI:29108"/>
    </ligand>
</feature>
<reference evidence="10" key="1">
    <citation type="journal article" date="2023" name="Mol. Phylogenet. Evol.">
        <title>Genome-scale phylogeny and comparative genomics of the fungal order Sordariales.</title>
        <authorList>
            <person name="Hensen N."/>
            <person name="Bonometti L."/>
            <person name="Westerberg I."/>
            <person name="Brannstrom I.O."/>
            <person name="Guillou S."/>
            <person name="Cros-Aarteil S."/>
            <person name="Calhoun S."/>
            <person name="Haridas S."/>
            <person name="Kuo A."/>
            <person name="Mondo S."/>
            <person name="Pangilinan J."/>
            <person name="Riley R."/>
            <person name="LaButti K."/>
            <person name="Andreopoulos B."/>
            <person name="Lipzen A."/>
            <person name="Chen C."/>
            <person name="Yan M."/>
            <person name="Daum C."/>
            <person name="Ng V."/>
            <person name="Clum A."/>
            <person name="Steindorff A."/>
            <person name="Ohm R.A."/>
            <person name="Martin F."/>
            <person name="Silar P."/>
            <person name="Natvig D.O."/>
            <person name="Lalanne C."/>
            <person name="Gautier V."/>
            <person name="Ament-Velasquez S.L."/>
            <person name="Kruys A."/>
            <person name="Hutchinson M.I."/>
            <person name="Powell A.J."/>
            <person name="Barry K."/>
            <person name="Miller A.N."/>
            <person name="Grigoriev I.V."/>
            <person name="Debuchy R."/>
            <person name="Gladieux P."/>
            <person name="Hiltunen Thoren M."/>
            <person name="Johannesson H."/>
        </authorList>
    </citation>
    <scope>NUCLEOTIDE SEQUENCE</scope>
    <source>
        <strain evidence="10">PSN293</strain>
    </source>
</reference>
<reference evidence="10" key="2">
    <citation type="submission" date="2023-05" db="EMBL/GenBank/DDBJ databases">
        <authorList>
            <consortium name="Lawrence Berkeley National Laboratory"/>
            <person name="Steindorff A."/>
            <person name="Hensen N."/>
            <person name="Bonometti L."/>
            <person name="Westerberg I."/>
            <person name="Brannstrom I.O."/>
            <person name="Guillou S."/>
            <person name="Cros-Aarteil S."/>
            <person name="Calhoun S."/>
            <person name="Haridas S."/>
            <person name="Kuo A."/>
            <person name="Mondo S."/>
            <person name="Pangilinan J."/>
            <person name="Riley R."/>
            <person name="Labutti K."/>
            <person name="Andreopoulos B."/>
            <person name="Lipzen A."/>
            <person name="Chen C."/>
            <person name="Yanf M."/>
            <person name="Daum C."/>
            <person name="Ng V."/>
            <person name="Clum A."/>
            <person name="Ohm R."/>
            <person name="Martin F."/>
            <person name="Silar P."/>
            <person name="Natvig D."/>
            <person name="Lalanne C."/>
            <person name="Gautier V."/>
            <person name="Ament-Velasquez S.L."/>
            <person name="Kruys A."/>
            <person name="Hutchinson M.I."/>
            <person name="Powell A.J."/>
            <person name="Barry K."/>
            <person name="Miller A.N."/>
            <person name="Grigoriev I.V."/>
            <person name="Debuchy R."/>
            <person name="Gladieux P."/>
            <person name="Thoren M.H."/>
            <person name="Johannesson H."/>
        </authorList>
    </citation>
    <scope>NUCLEOTIDE SEQUENCE</scope>
    <source>
        <strain evidence="10">PSN293</strain>
    </source>
</reference>
<dbReference type="InterPro" id="IPR050819">
    <property type="entry name" value="Tripeptidyl-peptidase_I"/>
</dbReference>
<dbReference type="GO" id="GO:0046872">
    <property type="term" value="F:metal ion binding"/>
    <property type="evidence" value="ECO:0007669"/>
    <property type="project" value="UniProtKB-UniRule"/>
</dbReference>
<dbReference type="InterPro" id="IPR036852">
    <property type="entry name" value="Peptidase_S8/S53_dom_sf"/>
</dbReference>
<proteinExistence type="predicted"/>
<comment type="caution">
    <text evidence="10">The sequence shown here is derived from an EMBL/GenBank/DDBJ whole genome shotgun (WGS) entry which is preliminary data.</text>
</comment>
<dbReference type="Pfam" id="PF09286">
    <property type="entry name" value="Pro-kuma_activ"/>
    <property type="match status" value="1"/>
</dbReference>
<keyword evidence="3 8" id="KW-0479">Metal-binding</keyword>
<dbReference type="Proteomes" id="UP001301769">
    <property type="component" value="Unassembled WGS sequence"/>
</dbReference>
<evidence type="ECO:0000256" key="3">
    <source>
        <dbReference type="ARBA" id="ARBA00022723"/>
    </source>
</evidence>
<keyword evidence="5 8" id="KW-0720">Serine protease</keyword>
<evidence type="ECO:0000256" key="4">
    <source>
        <dbReference type="ARBA" id="ARBA00022801"/>
    </source>
</evidence>
<dbReference type="GO" id="GO:0005576">
    <property type="term" value="C:extracellular region"/>
    <property type="evidence" value="ECO:0007669"/>
    <property type="project" value="UniProtKB-SubCell"/>
</dbReference>
<dbReference type="GO" id="GO:0008240">
    <property type="term" value="F:tripeptidyl-peptidase activity"/>
    <property type="evidence" value="ECO:0007669"/>
    <property type="project" value="TreeGrafter"/>
</dbReference>
<evidence type="ECO:0000313" key="11">
    <source>
        <dbReference type="Proteomes" id="UP001301769"/>
    </source>
</evidence>
<dbReference type="GO" id="GO:0006508">
    <property type="term" value="P:proteolysis"/>
    <property type="evidence" value="ECO:0007669"/>
    <property type="project" value="UniProtKB-KW"/>
</dbReference>
<accession>A0AAN6XSU5</accession>
<name>A0AAN6XSU5_9PEZI</name>
<dbReference type="Gene3D" id="3.40.50.200">
    <property type="entry name" value="Peptidase S8/S53 domain"/>
    <property type="match status" value="1"/>
</dbReference>
<comment type="subcellular location">
    <subcellularLocation>
        <location evidence="1">Secreted</location>
        <location evidence="1">Extracellular space</location>
    </subcellularLocation>
</comment>
<evidence type="ECO:0000256" key="2">
    <source>
        <dbReference type="ARBA" id="ARBA00022670"/>
    </source>
</evidence>
<keyword evidence="11" id="KW-1185">Reference proteome</keyword>
<keyword evidence="4 8" id="KW-0378">Hydrolase</keyword>
<feature type="binding site" evidence="8">
    <location>
        <position position="602"/>
    </location>
    <ligand>
        <name>Ca(2+)</name>
        <dbReference type="ChEBI" id="CHEBI:29108"/>
    </ligand>
</feature>
<dbReference type="InterPro" id="IPR030400">
    <property type="entry name" value="Sedolisin_dom"/>
</dbReference>
<gene>
    <name evidence="10" type="ORF">QBC37DRAFT_329380</name>
</gene>
<feature type="binding site" evidence="8">
    <location>
        <position position="603"/>
    </location>
    <ligand>
        <name>Ca(2+)</name>
        <dbReference type="ChEBI" id="CHEBI:29108"/>
    </ligand>
</feature>
<keyword evidence="2 8" id="KW-0645">Protease</keyword>
<evidence type="ECO:0000256" key="1">
    <source>
        <dbReference type="ARBA" id="ARBA00004239"/>
    </source>
</evidence>